<name>A0A6C0B416_9ZZZZ</name>
<feature type="coiled-coil region" evidence="1">
    <location>
        <begin position="40"/>
        <end position="67"/>
    </location>
</feature>
<dbReference type="AlphaFoldDB" id="A0A6C0B416"/>
<dbReference type="EMBL" id="MN739062">
    <property type="protein sequence ID" value="QHS86802.1"/>
    <property type="molecule type" value="Genomic_DNA"/>
</dbReference>
<organism evidence="2">
    <name type="scientific">viral metagenome</name>
    <dbReference type="NCBI Taxonomy" id="1070528"/>
    <lineage>
        <taxon>unclassified sequences</taxon>
        <taxon>metagenomes</taxon>
        <taxon>organismal metagenomes</taxon>
    </lineage>
</organism>
<accession>A0A6C0B416</accession>
<reference evidence="2" key="1">
    <citation type="journal article" date="2020" name="Nature">
        <title>Giant virus diversity and host interactions through global metagenomics.</title>
        <authorList>
            <person name="Schulz F."/>
            <person name="Roux S."/>
            <person name="Paez-Espino D."/>
            <person name="Jungbluth S."/>
            <person name="Walsh D.A."/>
            <person name="Denef V.J."/>
            <person name="McMahon K.D."/>
            <person name="Konstantinidis K.T."/>
            <person name="Eloe-Fadrosh E.A."/>
            <person name="Kyrpides N.C."/>
            <person name="Woyke T."/>
        </authorList>
    </citation>
    <scope>NUCLEOTIDE SEQUENCE</scope>
    <source>
        <strain evidence="2">GVMAG-M-3300009422-16</strain>
    </source>
</reference>
<proteinExistence type="predicted"/>
<evidence type="ECO:0000313" key="2">
    <source>
        <dbReference type="EMBL" id="QHS86802.1"/>
    </source>
</evidence>
<protein>
    <submittedName>
        <fullName evidence="2">Uncharacterized protein</fullName>
    </submittedName>
</protein>
<evidence type="ECO:0000256" key="1">
    <source>
        <dbReference type="SAM" id="Coils"/>
    </source>
</evidence>
<sequence length="79" mass="9471">MSLFYITNMTLDIVWGVTWWVLKKTRNGVNKFVYPKKITMVSEKTRIATLEEKNKQQEMQITFLTNKIEIINNYLLKKN</sequence>
<keyword evidence="1" id="KW-0175">Coiled coil</keyword>